<dbReference type="Gene3D" id="1.10.238.10">
    <property type="entry name" value="EF-hand"/>
    <property type="match status" value="1"/>
</dbReference>
<evidence type="ECO:0000313" key="1">
    <source>
        <dbReference type="EMBL" id="CAK0807689.1"/>
    </source>
</evidence>
<evidence type="ECO:0008006" key="3">
    <source>
        <dbReference type="Google" id="ProtNLM"/>
    </source>
</evidence>
<dbReference type="InterPro" id="IPR011992">
    <property type="entry name" value="EF-hand-dom_pair"/>
</dbReference>
<keyword evidence="2" id="KW-1185">Reference proteome</keyword>
<sequence>ETTAGFSFTSLTVGVLGSGMVYDDARIDKLGFDELRRNVIGYKRLWWQLRILKEERLLAEPQAVESTKGTEEAMPFYYSVLDKEFEGDAAGLFELFSEADVNNNMLLEAEEVESLLCLLDKDATEDDVARYMNEINLSDGPLSFTSFVDWWDQACSVQNSLVAEKG</sequence>
<dbReference type="SUPFAM" id="SSF47473">
    <property type="entry name" value="EF-hand"/>
    <property type="match status" value="1"/>
</dbReference>
<proteinExistence type="predicted"/>
<evidence type="ECO:0000313" key="2">
    <source>
        <dbReference type="Proteomes" id="UP001189429"/>
    </source>
</evidence>
<protein>
    <recommendedName>
        <fullName evidence="3">Calmodulin</fullName>
    </recommendedName>
</protein>
<dbReference type="EMBL" id="CAUYUJ010003987">
    <property type="protein sequence ID" value="CAK0807689.1"/>
    <property type="molecule type" value="Genomic_DNA"/>
</dbReference>
<organism evidence="1 2">
    <name type="scientific">Prorocentrum cordatum</name>
    <dbReference type="NCBI Taxonomy" id="2364126"/>
    <lineage>
        <taxon>Eukaryota</taxon>
        <taxon>Sar</taxon>
        <taxon>Alveolata</taxon>
        <taxon>Dinophyceae</taxon>
        <taxon>Prorocentrales</taxon>
        <taxon>Prorocentraceae</taxon>
        <taxon>Prorocentrum</taxon>
    </lineage>
</organism>
<accession>A0ABN9QRJ6</accession>
<reference evidence="1" key="1">
    <citation type="submission" date="2023-10" db="EMBL/GenBank/DDBJ databases">
        <authorList>
            <person name="Chen Y."/>
            <person name="Shah S."/>
            <person name="Dougan E. K."/>
            <person name="Thang M."/>
            <person name="Chan C."/>
        </authorList>
    </citation>
    <scope>NUCLEOTIDE SEQUENCE [LARGE SCALE GENOMIC DNA]</scope>
</reference>
<feature type="non-terminal residue" evidence="1">
    <location>
        <position position="166"/>
    </location>
</feature>
<dbReference type="Proteomes" id="UP001189429">
    <property type="component" value="Unassembled WGS sequence"/>
</dbReference>
<name>A0ABN9QRJ6_9DINO</name>
<comment type="caution">
    <text evidence="1">The sequence shown here is derived from an EMBL/GenBank/DDBJ whole genome shotgun (WGS) entry which is preliminary data.</text>
</comment>
<feature type="non-terminal residue" evidence="1">
    <location>
        <position position="1"/>
    </location>
</feature>
<gene>
    <name evidence="1" type="ORF">PCOR1329_LOCUS13486</name>
</gene>